<keyword evidence="4" id="KW-0812">Transmembrane</keyword>
<keyword evidence="2" id="KW-0328">Glycosyltransferase</keyword>
<dbReference type="SUPFAM" id="SSF53448">
    <property type="entry name" value="Nucleotide-diphospho-sugar transferases"/>
    <property type="match status" value="1"/>
</dbReference>
<sequence>MLLADAVFLAAASLLARRRRPYRAPGPIASAGPAAEEEDDGDGDEEAGRTVGYPVVLVQIPMYNEREVYKLSIGAACGMSWPSDRVIVQVLDDSTDPTVKDLVELECKFWANKGKNVKYEVRNNRKGYKAGALKQGMLYDYVQQCDFVAVFDADFQPEPDFLMRTIPYLVHNPRIGLVQARWEFVNHNEFLMTRIQKMTLDYHFKVEQEAGSSIFGFFGFNGTAGVWRISSIKEAGGWEDRTTVEDMDLAVRAGLKGWKFIYVGDVKVKSELPSNLKAYRRQQHRWTCGAANLFRKTGVEIILTKEVSLWRKLYLIYSFFFIRKCSCMGGGLYPNNNNTSLRHQKSKFYPFHTILDPF</sequence>
<evidence type="ECO:0000256" key="11">
    <source>
        <dbReference type="ARBA" id="ARBA00066505"/>
    </source>
</evidence>
<dbReference type="EMBL" id="CM000769">
    <property type="protein sequence ID" value="OQU76113.1"/>
    <property type="molecule type" value="Genomic_DNA"/>
</dbReference>
<keyword evidence="15" id="KW-1185">Reference proteome</keyword>
<comment type="similarity">
    <text evidence="10">Belongs to the glycosyltransferase 2 family. Plant cellulose synthase-like A subfamily.</text>
</comment>
<dbReference type="PANTHER" id="PTHR32044">
    <property type="entry name" value="GLUCOMANNAN 4-BETA-MANNOSYLTRANSFERASE 9"/>
    <property type="match status" value="1"/>
</dbReference>
<keyword evidence="6" id="KW-0333">Golgi apparatus</keyword>
<evidence type="ECO:0000256" key="7">
    <source>
        <dbReference type="ARBA" id="ARBA00023136"/>
    </source>
</evidence>
<evidence type="ECO:0000256" key="12">
    <source>
        <dbReference type="SAM" id="MobiDB-lite"/>
    </source>
</evidence>
<accession>A0A1W0VS53</accession>
<reference evidence="14 15" key="1">
    <citation type="journal article" date="2009" name="Nature">
        <title>The Sorghum bicolor genome and the diversification of grasses.</title>
        <authorList>
            <person name="Paterson A.H."/>
            <person name="Bowers J.E."/>
            <person name="Bruggmann R."/>
            <person name="Dubchak I."/>
            <person name="Grimwood J."/>
            <person name="Gundlach H."/>
            <person name="Haberer G."/>
            <person name="Hellsten U."/>
            <person name="Mitros T."/>
            <person name="Poliakov A."/>
            <person name="Schmutz J."/>
            <person name="Spannagl M."/>
            <person name="Tang H."/>
            <person name="Wang X."/>
            <person name="Wicker T."/>
            <person name="Bharti A.K."/>
            <person name="Chapman J."/>
            <person name="Feltus F.A."/>
            <person name="Gowik U."/>
            <person name="Grigoriev I.V."/>
            <person name="Lyons E."/>
            <person name="Maher C.A."/>
            <person name="Martis M."/>
            <person name="Narechania A."/>
            <person name="Otillar R.P."/>
            <person name="Penning B.W."/>
            <person name="Salamov A.A."/>
            <person name="Wang Y."/>
            <person name="Zhang L."/>
            <person name="Carpita N.C."/>
            <person name="Freeling M."/>
            <person name="Gingle A.R."/>
            <person name="Hash C.T."/>
            <person name="Keller B."/>
            <person name="Klein P."/>
            <person name="Kresovich S."/>
            <person name="McCann M.C."/>
            <person name="Ming R."/>
            <person name="Peterson D.G."/>
            <person name="Mehboob-ur-Rahman"/>
            <person name="Ware D."/>
            <person name="Westhoff P."/>
            <person name="Mayer K.F."/>
            <person name="Messing J."/>
            <person name="Rokhsar D.S."/>
        </authorList>
    </citation>
    <scope>NUCLEOTIDE SEQUENCE [LARGE SCALE GENOMIC DNA]</scope>
    <source>
        <strain evidence="15">cv. BTx623</strain>
    </source>
</reference>
<feature type="region of interest" description="Disordered" evidence="12">
    <location>
        <begin position="26"/>
        <end position="48"/>
    </location>
</feature>
<dbReference type="AlphaFoldDB" id="A0A1W0VS53"/>
<evidence type="ECO:0000259" key="13">
    <source>
        <dbReference type="Pfam" id="PF13632"/>
    </source>
</evidence>
<dbReference type="InterPro" id="IPR001173">
    <property type="entry name" value="Glyco_trans_2-like"/>
</dbReference>
<dbReference type="GO" id="GO:0051753">
    <property type="term" value="F:mannan synthase activity"/>
    <property type="evidence" value="ECO:0007669"/>
    <property type="project" value="UniProtKB-ARBA"/>
</dbReference>
<evidence type="ECO:0000313" key="14">
    <source>
        <dbReference type="EMBL" id="OQU76113.1"/>
    </source>
</evidence>
<dbReference type="FunFam" id="3.90.550.10:FF:000015">
    <property type="entry name" value="Glucomannan 4-beta-mannosyltransferase 9"/>
    <property type="match status" value="1"/>
</dbReference>
<evidence type="ECO:0000256" key="6">
    <source>
        <dbReference type="ARBA" id="ARBA00023034"/>
    </source>
</evidence>
<keyword evidence="5" id="KW-1133">Transmembrane helix</keyword>
<dbReference type="GO" id="GO:0000139">
    <property type="term" value="C:Golgi membrane"/>
    <property type="evidence" value="ECO:0007669"/>
    <property type="project" value="UniProtKB-SubCell"/>
</dbReference>
<proteinExistence type="inferred from homology"/>
<dbReference type="Gramene" id="OQU76113">
    <property type="protein sequence ID" value="OQU76113"/>
    <property type="gene ID" value="SORBI_3010G093500"/>
</dbReference>
<name>A0A1W0VS53_SORBI</name>
<organism evidence="14 15">
    <name type="scientific">Sorghum bicolor</name>
    <name type="common">Sorghum</name>
    <name type="synonym">Sorghum vulgare</name>
    <dbReference type="NCBI Taxonomy" id="4558"/>
    <lineage>
        <taxon>Eukaryota</taxon>
        <taxon>Viridiplantae</taxon>
        <taxon>Streptophyta</taxon>
        <taxon>Embryophyta</taxon>
        <taxon>Tracheophyta</taxon>
        <taxon>Spermatophyta</taxon>
        <taxon>Magnoliopsida</taxon>
        <taxon>Liliopsida</taxon>
        <taxon>Poales</taxon>
        <taxon>Poaceae</taxon>
        <taxon>PACMAD clade</taxon>
        <taxon>Panicoideae</taxon>
        <taxon>Andropogonodae</taxon>
        <taxon>Andropogoneae</taxon>
        <taxon>Sorghinae</taxon>
        <taxon>Sorghum</taxon>
    </lineage>
</organism>
<keyword evidence="3" id="KW-0808">Transferase</keyword>
<dbReference type="GO" id="GO:0071555">
    <property type="term" value="P:cell wall organization"/>
    <property type="evidence" value="ECO:0007669"/>
    <property type="project" value="UniProtKB-KW"/>
</dbReference>
<keyword evidence="7" id="KW-0472">Membrane</keyword>
<gene>
    <name evidence="14" type="ORF">SORBI_3010G093500</name>
</gene>
<comment type="subcellular location">
    <subcellularLocation>
        <location evidence="1">Golgi apparatus membrane</location>
        <topology evidence="1">Multi-pass membrane protein</topology>
    </subcellularLocation>
</comment>
<dbReference type="EC" id="2.4.1.32" evidence="11"/>
<dbReference type="InterPro" id="IPR029044">
    <property type="entry name" value="Nucleotide-diphossugar_trans"/>
</dbReference>
<feature type="domain" description="Glycosyltransferase 2-like" evidence="13">
    <location>
        <begin position="148"/>
        <end position="322"/>
    </location>
</feature>
<reference evidence="15" key="2">
    <citation type="journal article" date="2018" name="Plant J.">
        <title>The Sorghum bicolor reference genome: improved assembly, gene annotations, a transcriptome atlas, and signatures of genome organization.</title>
        <authorList>
            <person name="McCormick R.F."/>
            <person name="Truong S.K."/>
            <person name="Sreedasyam A."/>
            <person name="Jenkins J."/>
            <person name="Shu S."/>
            <person name="Sims D."/>
            <person name="Kennedy M."/>
            <person name="Amirebrahimi M."/>
            <person name="Weers B.D."/>
            <person name="McKinley B."/>
            <person name="Mattison A."/>
            <person name="Morishige D.T."/>
            <person name="Grimwood J."/>
            <person name="Schmutz J."/>
            <person name="Mullet J.E."/>
        </authorList>
    </citation>
    <scope>NUCLEOTIDE SEQUENCE [LARGE SCALE GENOMIC DNA]</scope>
    <source>
        <strain evidence="15">cv. BTx623</strain>
    </source>
</reference>
<evidence type="ECO:0000256" key="5">
    <source>
        <dbReference type="ARBA" id="ARBA00022989"/>
    </source>
</evidence>
<evidence type="ECO:0000256" key="1">
    <source>
        <dbReference type="ARBA" id="ARBA00004653"/>
    </source>
</evidence>
<feature type="compositionally biased region" description="Acidic residues" evidence="12">
    <location>
        <begin position="35"/>
        <end position="45"/>
    </location>
</feature>
<evidence type="ECO:0000256" key="8">
    <source>
        <dbReference type="ARBA" id="ARBA00023316"/>
    </source>
</evidence>
<evidence type="ECO:0000256" key="3">
    <source>
        <dbReference type="ARBA" id="ARBA00022679"/>
    </source>
</evidence>
<dbReference type="ExpressionAtlas" id="A0A1W0VS53">
    <property type="expression patterns" value="baseline and differential"/>
</dbReference>
<dbReference type="CDD" id="cd06437">
    <property type="entry name" value="CESA_CaSu_A2"/>
    <property type="match status" value="1"/>
</dbReference>
<evidence type="ECO:0000256" key="10">
    <source>
        <dbReference type="ARBA" id="ARBA00060879"/>
    </source>
</evidence>
<protein>
    <recommendedName>
        <fullName evidence="11">glucomannan 4-beta-mannosyltransferase</fullName>
        <ecNumber evidence="11">2.4.1.32</ecNumber>
    </recommendedName>
</protein>
<dbReference type="PANTHER" id="PTHR32044:SF98">
    <property type="entry name" value="GLUCOMANNAN 4-BETA-MANNOSYLTRANSFERASE 3-RELATED"/>
    <property type="match status" value="1"/>
</dbReference>
<dbReference type="Proteomes" id="UP000000768">
    <property type="component" value="Chromosome 10"/>
</dbReference>
<evidence type="ECO:0000256" key="9">
    <source>
        <dbReference type="ARBA" id="ARBA00051800"/>
    </source>
</evidence>
<keyword evidence="8" id="KW-0961">Cell wall biogenesis/degradation</keyword>
<evidence type="ECO:0000313" key="15">
    <source>
        <dbReference type="Proteomes" id="UP000000768"/>
    </source>
</evidence>
<dbReference type="Gene3D" id="3.90.550.10">
    <property type="entry name" value="Spore Coat Polysaccharide Biosynthesis Protein SpsA, Chain A"/>
    <property type="match status" value="1"/>
</dbReference>
<evidence type="ECO:0000256" key="4">
    <source>
        <dbReference type="ARBA" id="ARBA00022692"/>
    </source>
</evidence>
<evidence type="ECO:0000256" key="2">
    <source>
        <dbReference type="ARBA" id="ARBA00022676"/>
    </source>
</evidence>
<comment type="catalytic activity">
    <reaction evidence="9">
        <text>GDP-mannose + (glucomannan)n = GDP + (glucomannan)n+1.</text>
        <dbReference type="EC" id="2.4.1.32"/>
    </reaction>
</comment>
<dbReference type="Pfam" id="PF13632">
    <property type="entry name" value="Glyco_trans_2_3"/>
    <property type="match status" value="1"/>
</dbReference>
<dbReference type="GO" id="GO:0047259">
    <property type="term" value="F:glucomannan 4-beta-mannosyltransferase activity"/>
    <property type="evidence" value="ECO:0007669"/>
    <property type="project" value="UniProtKB-EC"/>
</dbReference>